<dbReference type="EMBL" id="JAULSU010000005">
    <property type="protein sequence ID" value="KAK0616142.1"/>
    <property type="molecule type" value="Genomic_DNA"/>
</dbReference>
<dbReference type="Gene3D" id="3.30.430.10">
    <property type="entry name" value="Killer Toxin P4, subunit A"/>
    <property type="match status" value="1"/>
</dbReference>
<name>A0AA39WIQ9_9PEZI</name>
<organism evidence="2 3">
    <name type="scientific">Immersiella caudata</name>
    <dbReference type="NCBI Taxonomy" id="314043"/>
    <lineage>
        <taxon>Eukaryota</taxon>
        <taxon>Fungi</taxon>
        <taxon>Dikarya</taxon>
        <taxon>Ascomycota</taxon>
        <taxon>Pezizomycotina</taxon>
        <taxon>Sordariomycetes</taxon>
        <taxon>Sordariomycetidae</taxon>
        <taxon>Sordariales</taxon>
        <taxon>Lasiosphaeriaceae</taxon>
        <taxon>Immersiella</taxon>
    </lineage>
</organism>
<keyword evidence="1" id="KW-0732">Signal</keyword>
<protein>
    <submittedName>
        <fullName evidence="2">Uncharacterized protein</fullName>
    </submittedName>
</protein>
<evidence type="ECO:0000313" key="2">
    <source>
        <dbReference type="EMBL" id="KAK0616142.1"/>
    </source>
</evidence>
<sequence>MIRHLCLQLALLASLAWQTALADQKPGTRCPPEGSNLVNGFRTECDVATIEGLKGHSASQILYEIAMEANLPNDTFFRNDSHVTCLLQDSSFALSGFAIGLGPVSITIPPIKYQGALCLYVADVPQGGLKLGQIRNLTKELILKEGCGKCGWVTTNYLSKNVKQEGFVRIDWRTNANCIENCIDPAKDLPPAAATDSPGKKSGVGALF</sequence>
<comment type="caution">
    <text evidence="2">The sequence shown here is derived from an EMBL/GenBank/DDBJ whole genome shotgun (WGS) entry which is preliminary data.</text>
</comment>
<feature type="chain" id="PRO_5041219708" evidence="1">
    <location>
        <begin position="23"/>
        <end position="208"/>
    </location>
</feature>
<reference evidence="2" key="1">
    <citation type="submission" date="2023-06" db="EMBL/GenBank/DDBJ databases">
        <title>Genome-scale phylogeny and comparative genomics of the fungal order Sordariales.</title>
        <authorList>
            <consortium name="Lawrence Berkeley National Laboratory"/>
            <person name="Hensen N."/>
            <person name="Bonometti L."/>
            <person name="Westerberg I."/>
            <person name="Brannstrom I.O."/>
            <person name="Guillou S."/>
            <person name="Cros-Aarteil S."/>
            <person name="Calhoun S."/>
            <person name="Haridas S."/>
            <person name="Kuo A."/>
            <person name="Mondo S."/>
            <person name="Pangilinan J."/>
            <person name="Riley R."/>
            <person name="Labutti K."/>
            <person name="Andreopoulos B."/>
            <person name="Lipzen A."/>
            <person name="Chen C."/>
            <person name="Yanf M."/>
            <person name="Daum C."/>
            <person name="Ng V."/>
            <person name="Clum A."/>
            <person name="Steindorff A."/>
            <person name="Ohm R."/>
            <person name="Martin F."/>
            <person name="Silar P."/>
            <person name="Natvig D."/>
            <person name="Lalanne C."/>
            <person name="Gautier V."/>
            <person name="Ament-Velasquez S.L."/>
            <person name="Kruys A."/>
            <person name="Hutchinson M.I."/>
            <person name="Powell A.J."/>
            <person name="Barry K."/>
            <person name="Miller A.N."/>
            <person name="Grigoriev I.V."/>
            <person name="Debuchy R."/>
            <person name="Gladieux P."/>
            <person name="Thoren M.H."/>
            <person name="Johannesson H."/>
        </authorList>
    </citation>
    <scope>NUCLEOTIDE SEQUENCE</scope>
    <source>
        <strain evidence="2">CBS 606.72</strain>
    </source>
</reference>
<dbReference type="Proteomes" id="UP001175000">
    <property type="component" value="Unassembled WGS sequence"/>
</dbReference>
<proteinExistence type="predicted"/>
<evidence type="ECO:0000256" key="1">
    <source>
        <dbReference type="SAM" id="SignalP"/>
    </source>
</evidence>
<gene>
    <name evidence="2" type="ORF">B0T14DRAFT_497455</name>
</gene>
<dbReference type="AlphaFoldDB" id="A0AA39WIQ9"/>
<keyword evidence="3" id="KW-1185">Reference proteome</keyword>
<evidence type="ECO:0000313" key="3">
    <source>
        <dbReference type="Proteomes" id="UP001175000"/>
    </source>
</evidence>
<accession>A0AA39WIQ9</accession>
<feature type="signal peptide" evidence="1">
    <location>
        <begin position="1"/>
        <end position="22"/>
    </location>
</feature>